<comment type="pathway">
    <text evidence="4">Carbohydrate metabolism; galactose metabolism.</text>
</comment>
<comment type="similarity">
    <text evidence="11">In the C-terminal section; belongs to the aldose epimerase family.</text>
</comment>
<dbReference type="SUPFAM" id="SSF51735">
    <property type="entry name" value="NAD(P)-binding Rossmann-fold domains"/>
    <property type="match status" value="1"/>
</dbReference>
<feature type="transmembrane region" description="Helical" evidence="14">
    <location>
        <begin position="855"/>
        <end position="877"/>
    </location>
</feature>
<comment type="caution">
    <text evidence="17">The sequence shown here is derived from an EMBL/GenBank/DDBJ whole genome shotgun (WGS) entry which is preliminary data.</text>
</comment>
<evidence type="ECO:0000256" key="4">
    <source>
        <dbReference type="ARBA" id="ARBA00004947"/>
    </source>
</evidence>
<feature type="transmembrane region" description="Helical" evidence="14">
    <location>
        <begin position="724"/>
        <end position="741"/>
    </location>
</feature>
<dbReference type="CDD" id="cd05247">
    <property type="entry name" value="UDP_G4E_1_SDR_e"/>
    <property type="match status" value="1"/>
</dbReference>
<dbReference type="AlphaFoldDB" id="A0A4Y9YLR7"/>
<evidence type="ECO:0000256" key="8">
    <source>
        <dbReference type="ARBA" id="ARBA00023235"/>
    </source>
</evidence>
<dbReference type="SUPFAM" id="SSF51045">
    <property type="entry name" value="WW domain"/>
    <property type="match status" value="1"/>
</dbReference>
<dbReference type="SMART" id="SM00456">
    <property type="entry name" value="WW"/>
    <property type="match status" value="1"/>
</dbReference>
<dbReference type="InterPro" id="IPR005886">
    <property type="entry name" value="UDP_G4E"/>
</dbReference>
<accession>A0A4Y9YLR7</accession>
<feature type="coiled-coil region" evidence="13">
    <location>
        <begin position="616"/>
        <end position="643"/>
    </location>
</feature>
<protein>
    <submittedName>
        <fullName evidence="17">Uncharacterized protein</fullName>
    </submittedName>
</protein>
<dbReference type="InterPro" id="IPR000297">
    <property type="entry name" value="PPIase_PpiC"/>
</dbReference>
<name>A0A4Y9YLR7_9AGAM</name>
<evidence type="ECO:0000256" key="11">
    <source>
        <dbReference type="ARBA" id="ARBA00038238"/>
    </source>
</evidence>
<evidence type="ECO:0000256" key="9">
    <source>
        <dbReference type="ARBA" id="ARBA00037676"/>
    </source>
</evidence>
<evidence type="ECO:0000256" key="10">
    <source>
        <dbReference type="ARBA" id="ARBA00037955"/>
    </source>
</evidence>
<keyword evidence="14" id="KW-0472">Membrane</keyword>
<evidence type="ECO:0000256" key="5">
    <source>
        <dbReference type="ARBA" id="ARBA00005028"/>
    </source>
</evidence>
<dbReference type="InterPro" id="IPR016040">
    <property type="entry name" value="NAD(P)-bd_dom"/>
</dbReference>
<dbReference type="GO" id="GO:0003978">
    <property type="term" value="F:UDP-glucose 4-epimerase activity"/>
    <property type="evidence" value="ECO:0007669"/>
    <property type="project" value="UniProtKB-EC"/>
</dbReference>
<keyword evidence="18" id="KW-1185">Reference proteome</keyword>
<dbReference type="PANTHER" id="PTHR43725">
    <property type="entry name" value="UDP-GLUCOSE 4-EPIMERASE"/>
    <property type="match status" value="1"/>
</dbReference>
<proteinExistence type="inferred from homology"/>
<dbReference type="Pfam" id="PF16363">
    <property type="entry name" value="GDP_Man_Dehyd"/>
    <property type="match status" value="1"/>
</dbReference>
<dbReference type="FunFam" id="3.10.50.40:FF:000010">
    <property type="entry name" value="Peptidyl-prolyl cis-trans isomerase Pin1"/>
    <property type="match status" value="1"/>
</dbReference>
<dbReference type="Pfam" id="PF00639">
    <property type="entry name" value="Rotamase"/>
    <property type="match status" value="1"/>
</dbReference>
<evidence type="ECO:0000259" key="16">
    <source>
        <dbReference type="PROSITE" id="PS50198"/>
    </source>
</evidence>
<evidence type="ECO:0000313" key="18">
    <source>
        <dbReference type="Proteomes" id="UP000298327"/>
    </source>
</evidence>
<keyword evidence="14" id="KW-1133">Transmembrane helix</keyword>
<dbReference type="NCBIfam" id="TIGR01179">
    <property type="entry name" value="galE"/>
    <property type="match status" value="1"/>
</dbReference>
<dbReference type="SUPFAM" id="SSF54534">
    <property type="entry name" value="FKBP-like"/>
    <property type="match status" value="1"/>
</dbReference>
<dbReference type="OrthoDB" id="9402762at2759"/>
<comment type="catalytic activity">
    <reaction evidence="1">
        <text>UDP-alpha-D-glucose = UDP-alpha-D-galactose</text>
        <dbReference type="Rhea" id="RHEA:22168"/>
        <dbReference type="ChEBI" id="CHEBI:58885"/>
        <dbReference type="ChEBI" id="CHEBI:66914"/>
        <dbReference type="EC" id="5.1.3.2"/>
    </reaction>
</comment>
<dbReference type="InterPro" id="IPR036020">
    <property type="entry name" value="WW_dom_sf"/>
</dbReference>
<evidence type="ECO:0000256" key="6">
    <source>
        <dbReference type="ARBA" id="ARBA00023027"/>
    </source>
</evidence>
<sequence>MFHRLSSSLFHSDSANKAPMPADSSLKRVLITGGAGRRPRFIPAGSHIVYSLQKTRRYKIISIDNYHNSHPEAFTRLEQIAHDELPAHATEDDKASTSIDVYKCDLTQVDQVRAVFEKYGKGGIWGVIHVAAWKAVGESTEIPVTYYHNNVTATIYLLQVMNDFDCNRLVYSSSATVYGTPPTIPIPESTRLQALSPYGKSKIMAETIIDDLVHAQPKTWRAISLRYFNPAGAHPSGRIGEDPLGRPGNLLPLLGQMAVGRVKDPVLQVFGNDYPTPDGTCVRDYLHVLDLADGHLLALDALTDESKVFDNVPDGVRYKAYNLGSGKGSSVLQIVEAMRKATGFDFKTQIVGRRRGDVPDLTADPALAEKELGFKVKQSLDTACRDLWNWQTKNPSGRLLRVILHTGAMHIPNTALHAQQKTHVPVAALTSVHPMAFGILEDKHLERVPGTALLSELGIVHGHEVTIDEAADLKRGTGRYSHIILNPQPSDDPRDPLNWPRWKKEACFWTLAFAASLDGALSPMTGPGYVLLASQFHTSVDNVASSFGCILLGLGCFMFLQGSLAVKFGHRIVYLCSVSLHSRTRGAYRHMELCDLGRDYTWPSDLRTTYDRPKPNAKKMEEKEDIVLEKRSLEKQESSVEEQASDVRSIAPAPSYVSQLRIWNGTFSDQPLWRIVLRPLPLLCSPVTSFLFLSHGMQTAWLSLLPICSSTIFTLEYNFNAAQIGLTNFGGLVGIIIGMVIDGPAHGLGCRVDVEAQWRMGWYVYFESWNDLGADMLSEVGTVHSMPWIGAVACMAMANFSMVVSGSAAVTYLLDTHGADALHCLAISNFLKNMVLFGFSFFANGMIEARGVKTSLLILAGCQAFCWTASIPMYIFGKRVRSWANSKVSLEEKMSTWEVRLSNSRGVPYFYNNDTKQSVWDAPPELTQDQINALPGAKEYLGGAGGGEARPAQVRASHLLVKHSGSRRPSSWKEANITRSKADAIALLQQYNNEINGSEAKFAELAQEHSDCSSHEKGGDLGWFRPGQMQKPFEDAAYALKVGQISDVVSSDSGVHLILRTG</sequence>
<feature type="transmembrane region" description="Helical" evidence="14">
    <location>
        <begin position="788"/>
        <end position="814"/>
    </location>
</feature>
<evidence type="ECO:0000313" key="17">
    <source>
        <dbReference type="EMBL" id="TFY62748.1"/>
    </source>
</evidence>
<dbReference type="GO" id="GO:0080090">
    <property type="term" value="P:regulation of primary metabolic process"/>
    <property type="evidence" value="ECO:0007669"/>
    <property type="project" value="UniProtKB-ARBA"/>
</dbReference>
<dbReference type="InterPro" id="IPR046357">
    <property type="entry name" value="PPIase_dom_sf"/>
</dbReference>
<organism evidence="17 18">
    <name type="scientific">Dentipellis fragilis</name>
    <dbReference type="NCBI Taxonomy" id="205917"/>
    <lineage>
        <taxon>Eukaryota</taxon>
        <taxon>Fungi</taxon>
        <taxon>Dikarya</taxon>
        <taxon>Basidiomycota</taxon>
        <taxon>Agaricomycotina</taxon>
        <taxon>Agaricomycetes</taxon>
        <taxon>Russulales</taxon>
        <taxon>Hericiaceae</taxon>
        <taxon>Dentipellis</taxon>
    </lineage>
</organism>
<keyword evidence="7 12" id="KW-0697">Rotamase</keyword>
<feature type="domain" description="WW" evidence="15">
    <location>
        <begin position="891"/>
        <end position="925"/>
    </location>
</feature>
<evidence type="ECO:0000256" key="13">
    <source>
        <dbReference type="SAM" id="Coils"/>
    </source>
</evidence>
<keyword evidence="13" id="KW-0175">Coiled coil</keyword>
<evidence type="ECO:0000256" key="1">
    <source>
        <dbReference type="ARBA" id="ARBA00000083"/>
    </source>
</evidence>
<dbReference type="GO" id="GO:0006012">
    <property type="term" value="P:galactose metabolic process"/>
    <property type="evidence" value="ECO:0007669"/>
    <property type="project" value="InterPro"/>
</dbReference>
<dbReference type="SUPFAM" id="SSF103473">
    <property type="entry name" value="MFS general substrate transporter"/>
    <property type="match status" value="1"/>
</dbReference>
<dbReference type="STRING" id="205917.A0A4Y9YLR7"/>
<feature type="coiled-coil region" evidence="13">
    <location>
        <begin position="981"/>
        <end position="1008"/>
    </location>
</feature>
<dbReference type="Gene3D" id="3.90.25.10">
    <property type="entry name" value="UDP-galactose 4-epimerase, domain 1"/>
    <property type="match status" value="1"/>
</dbReference>
<dbReference type="PROSITE" id="PS50020">
    <property type="entry name" value="WW_DOMAIN_2"/>
    <property type="match status" value="1"/>
</dbReference>
<dbReference type="Gene3D" id="3.40.50.720">
    <property type="entry name" value="NAD(P)-binding Rossmann-like Domain"/>
    <property type="match status" value="1"/>
</dbReference>
<comment type="cofactor">
    <cofactor evidence="3">
        <name>NAD(+)</name>
        <dbReference type="ChEBI" id="CHEBI:57540"/>
    </cofactor>
</comment>
<dbReference type="PROSITE" id="PS01096">
    <property type="entry name" value="PPIC_PPIASE_1"/>
    <property type="match status" value="1"/>
</dbReference>
<feature type="domain" description="PpiC" evidence="16">
    <location>
        <begin position="951"/>
        <end position="1062"/>
    </location>
</feature>
<dbReference type="GO" id="GO:0003755">
    <property type="term" value="F:peptidyl-prolyl cis-trans isomerase activity"/>
    <property type="evidence" value="ECO:0007669"/>
    <property type="project" value="UniProtKB-KW"/>
</dbReference>
<evidence type="ECO:0000256" key="12">
    <source>
        <dbReference type="PROSITE-ProRule" id="PRU00278"/>
    </source>
</evidence>
<dbReference type="GO" id="GO:0005829">
    <property type="term" value="C:cytosol"/>
    <property type="evidence" value="ECO:0007669"/>
    <property type="project" value="TreeGrafter"/>
</dbReference>
<feature type="transmembrane region" description="Helical" evidence="14">
    <location>
        <begin position="821"/>
        <end position="843"/>
    </location>
</feature>
<dbReference type="GO" id="GO:0060255">
    <property type="term" value="P:regulation of macromolecule metabolic process"/>
    <property type="evidence" value="ECO:0007669"/>
    <property type="project" value="UniProtKB-ARBA"/>
</dbReference>
<comment type="catalytic activity">
    <reaction evidence="2">
        <text>[protein]-peptidylproline (omega=180) = [protein]-peptidylproline (omega=0)</text>
        <dbReference type="Rhea" id="RHEA:16237"/>
        <dbReference type="Rhea" id="RHEA-COMP:10747"/>
        <dbReference type="Rhea" id="RHEA-COMP:10748"/>
        <dbReference type="ChEBI" id="CHEBI:83833"/>
        <dbReference type="ChEBI" id="CHEBI:83834"/>
        <dbReference type="EC" id="5.2.1.8"/>
    </reaction>
</comment>
<reference evidence="17 18" key="1">
    <citation type="submission" date="2019-02" db="EMBL/GenBank/DDBJ databases">
        <title>Genome sequencing of the rare red list fungi Dentipellis fragilis.</title>
        <authorList>
            <person name="Buettner E."/>
            <person name="Kellner H."/>
        </authorList>
    </citation>
    <scope>NUCLEOTIDE SEQUENCE [LARGE SCALE GENOMIC DNA]</scope>
    <source>
        <strain evidence="17 18">DSM 105465</strain>
    </source>
</reference>
<dbReference type="PROSITE" id="PS50198">
    <property type="entry name" value="PPIC_PPIASE_2"/>
    <property type="match status" value="1"/>
</dbReference>
<evidence type="ECO:0000256" key="2">
    <source>
        <dbReference type="ARBA" id="ARBA00000971"/>
    </source>
</evidence>
<dbReference type="Proteomes" id="UP000298327">
    <property type="component" value="Unassembled WGS sequence"/>
</dbReference>
<dbReference type="InterPro" id="IPR001202">
    <property type="entry name" value="WW_dom"/>
</dbReference>
<gene>
    <name evidence="17" type="ORF">EVG20_g6587</name>
</gene>
<keyword evidence="14" id="KW-0812">Transmembrane</keyword>
<comment type="function">
    <text evidence="9">Mutarotase converts alpha-aldose to the beta-anomer. It is active on D-glucose, L-arabinose, D-xylose, D-galactose, maltose and lactose.</text>
</comment>
<dbReference type="EMBL" id="SEOQ01000448">
    <property type="protein sequence ID" value="TFY62748.1"/>
    <property type="molecule type" value="Genomic_DNA"/>
</dbReference>
<dbReference type="PANTHER" id="PTHR43725:SF47">
    <property type="entry name" value="UDP-GLUCOSE 4-EPIMERASE"/>
    <property type="match status" value="1"/>
</dbReference>
<dbReference type="InterPro" id="IPR036291">
    <property type="entry name" value="NAD(P)-bd_dom_sf"/>
</dbReference>
<evidence type="ECO:0000256" key="3">
    <source>
        <dbReference type="ARBA" id="ARBA00001911"/>
    </source>
</evidence>
<dbReference type="CDD" id="cd00201">
    <property type="entry name" value="WW"/>
    <property type="match status" value="1"/>
</dbReference>
<dbReference type="Gene3D" id="2.20.70.10">
    <property type="match status" value="1"/>
</dbReference>
<comment type="pathway">
    <text evidence="5">Carbohydrate metabolism; hexose metabolism.</text>
</comment>
<dbReference type="InterPro" id="IPR036259">
    <property type="entry name" value="MFS_trans_sf"/>
</dbReference>
<dbReference type="InterPro" id="IPR023058">
    <property type="entry name" value="PPIase_PpiC_CS"/>
</dbReference>
<evidence type="ECO:0000259" key="15">
    <source>
        <dbReference type="PROSITE" id="PS50020"/>
    </source>
</evidence>
<evidence type="ECO:0000256" key="7">
    <source>
        <dbReference type="ARBA" id="ARBA00023110"/>
    </source>
</evidence>
<keyword evidence="6" id="KW-0520">NAD</keyword>
<comment type="similarity">
    <text evidence="10">In the N-terminal section; belongs to the NAD(P)-dependent epimerase/dehydratase family.</text>
</comment>
<dbReference type="Gene3D" id="3.10.50.40">
    <property type="match status" value="1"/>
</dbReference>
<keyword evidence="8 12" id="KW-0413">Isomerase</keyword>
<evidence type="ECO:0000256" key="14">
    <source>
        <dbReference type="SAM" id="Phobius"/>
    </source>
</evidence>